<feature type="compositionally biased region" description="Polar residues" evidence="3">
    <location>
        <begin position="1"/>
        <end position="16"/>
    </location>
</feature>
<feature type="compositionally biased region" description="Basic and acidic residues" evidence="3">
    <location>
        <begin position="467"/>
        <end position="482"/>
    </location>
</feature>
<evidence type="ECO:0000259" key="4">
    <source>
        <dbReference type="PROSITE" id="PS50827"/>
    </source>
</evidence>
<evidence type="ECO:0000313" key="5">
    <source>
        <dbReference type="EMBL" id="KAG9321718.1"/>
    </source>
</evidence>
<dbReference type="Proteomes" id="UP000717515">
    <property type="component" value="Unassembled WGS sequence"/>
</dbReference>
<evidence type="ECO:0000313" key="6">
    <source>
        <dbReference type="Proteomes" id="UP000717515"/>
    </source>
</evidence>
<dbReference type="PROSITE" id="PS50827">
    <property type="entry name" value="DDT"/>
    <property type="match status" value="1"/>
</dbReference>
<dbReference type="PANTHER" id="PTHR42107:SF1">
    <property type="entry name" value="WHIM1 DOMAIN-CONTAINING PROTEIN"/>
    <property type="match status" value="1"/>
</dbReference>
<feature type="compositionally biased region" description="Polar residues" evidence="3">
    <location>
        <begin position="98"/>
        <end position="109"/>
    </location>
</feature>
<feature type="compositionally biased region" description="Acidic residues" evidence="3">
    <location>
        <begin position="442"/>
        <end position="451"/>
    </location>
</feature>
<reference evidence="5" key="1">
    <citation type="submission" date="2021-07" db="EMBL/GenBank/DDBJ databases">
        <title>Draft genome of Mortierella alpina, strain LL118, isolated from an aspen leaf litter sample.</title>
        <authorList>
            <person name="Yang S."/>
            <person name="Vinatzer B.A."/>
        </authorList>
    </citation>
    <scope>NUCLEOTIDE SEQUENCE</scope>
    <source>
        <strain evidence="5">LL118</strain>
    </source>
</reference>
<feature type="region of interest" description="Disordered" evidence="3">
    <location>
        <begin position="1"/>
        <end position="118"/>
    </location>
</feature>
<evidence type="ECO:0000256" key="3">
    <source>
        <dbReference type="SAM" id="MobiDB-lite"/>
    </source>
</evidence>
<feature type="compositionally biased region" description="Acidic residues" evidence="3">
    <location>
        <begin position="88"/>
        <end position="97"/>
    </location>
</feature>
<comment type="caution">
    <text evidence="5">The sequence shown here is derived from an EMBL/GenBank/DDBJ whole genome shotgun (WGS) entry which is preliminary data.</text>
</comment>
<feature type="compositionally biased region" description="Low complexity" evidence="3">
    <location>
        <begin position="58"/>
        <end position="87"/>
    </location>
</feature>
<feature type="region of interest" description="Disordered" evidence="3">
    <location>
        <begin position="508"/>
        <end position="536"/>
    </location>
</feature>
<dbReference type="AlphaFoldDB" id="A0A9P7ZZB7"/>
<sequence length="536" mass="60155">MASTRPMRTSARQSAIRQQEQEVAEAKEAERRQKIALRMEQLARQKEEQEQQERERALASSSSLSSSSSRSLSPALSDSGDSLSSGGSDDDDEDENSTVDANGSESQTQRSKRSTGSSVAGVSSSWEIALVYGFLTKFRSLLRQTCPLHEYSIEDLEAGLEATSSNACIEEIHANLLSNMLNRKKAVDAQTWEKVLMETLDAKQKTGELEYDVNPLRFYNNYYNIPSPDRIQLLRALVDWVLQEGTIIRQGIEQDNRHYVVEPFGTDQSRRVYWYFGEGTLRVYRETKSAKKKNNDWETVASTIEELKKQERLEKRMHRLAELHQIAATRTTRTRSSNRINAPKYTFDDEEDFEEEDEFAMYRRPSSRRRLDDDSQDVSGPQPTGEQSQPSQGRDQNPDQNQDQPLERSESVEPASSARSSVGRDSDTSIRVALQRTRVGDAEDEDEEEDAAAAVLTRTGGWVSDHGQMESDRDGDHHRAETDMLNGNSVPSVAVEIPALESKTTATATTMTTTTMPPAPHVAEDANDVEMQPATA</sequence>
<feature type="compositionally biased region" description="Basic and acidic residues" evidence="3">
    <location>
        <begin position="41"/>
        <end position="57"/>
    </location>
</feature>
<feature type="compositionally biased region" description="Acidic residues" evidence="3">
    <location>
        <begin position="348"/>
        <end position="359"/>
    </location>
</feature>
<dbReference type="InterPro" id="IPR018501">
    <property type="entry name" value="DDT_dom"/>
</dbReference>
<gene>
    <name evidence="5" type="ORF">KVV02_006632</name>
</gene>
<organism evidence="5 6">
    <name type="scientific">Mortierella alpina</name>
    <name type="common">Oleaginous fungus</name>
    <name type="synonym">Mortierella renispora</name>
    <dbReference type="NCBI Taxonomy" id="64518"/>
    <lineage>
        <taxon>Eukaryota</taxon>
        <taxon>Fungi</taxon>
        <taxon>Fungi incertae sedis</taxon>
        <taxon>Mucoromycota</taxon>
        <taxon>Mortierellomycotina</taxon>
        <taxon>Mortierellomycetes</taxon>
        <taxon>Mortierellales</taxon>
        <taxon>Mortierellaceae</taxon>
        <taxon>Mortierella</taxon>
    </lineage>
</organism>
<name>A0A9P7ZZB7_MORAP</name>
<keyword evidence="2" id="KW-0539">Nucleus</keyword>
<accession>A0A9P7ZZB7</accession>
<comment type="subcellular location">
    <subcellularLocation>
        <location evidence="1">Nucleus</location>
    </subcellularLocation>
</comment>
<feature type="domain" description="DDT" evidence="4">
    <location>
        <begin position="122"/>
        <end position="186"/>
    </location>
</feature>
<evidence type="ECO:0000256" key="1">
    <source>
        <dbReference type="ARBA" id="ARBA00004123"/>
    </source>
</evidence>
<evidence type="ECO:0000256" key="2">
    <source>
        <dbReference type="ARBA" id="ARBA00023242"/>
    </source>
</evidence>
<feature type="compositionally biased region" description="Polar residues" evidence="3">
    <location>
        <begin position="381"/>
        <end position="394"/>
    </location>
</feature>
<proteinExistence type="predicted"/>
<feature type="compositionally biased region" description="Basic and acidic residues" evidence="3">
    <location>
        <begin position="24"/>
        <end position="33"/>
    </location>
</feature>
<feature type="region of interest" description="Disordered" evidence="3">
    <location>
        <begin position="328"/>
        <end position="491"/>
    </location>
</feature>
<dbReference type="GO" id="GO:0005634">
    <property type="term" value="C:nucleus"/>
    <property type="evidence" value="ECO:0007669"/>
    <property type="project" value="UniProtKB-SubCell"/>
</dbReference>
<protein>
    <recommendedName>
        <fullName evidence="4">DDT domain-containing protein</fullName>
    </recommendedName>
</protein>
<dbReference type="PANTHER" id="PTHR42107">
    <property type="entry name" value="YALI0D24453P"/>
    <property type="match status" value="1"/>
</dbReference>
<dbReference type="EMBL" id="JAIFTL010000187">
    <property type="protein sequence ID" value="KAG9321718.1"/>
    <property type="molecule type" value="Genomic_DNA"/>
</dbReference>
<feature type="compositionally biased region" description="Low complexity" evidence="3">
    <location>
        <begin position="328"/>
        <end position="341"/>
    </location>
</feature>